<dbReference type="Proteomes" id="UP001060215">
    <property type="component" value="Chromosome 6"/>
</dbReference>
<protein>
    <submittedName>
        <fullName evidence="1">DNA (Cytosine-5)-methyltransferase CMT2</fullName>
    </submittedName>
</protein>
<dbReference type="EMBL" id="CM045763">
    <property type="protein sequence ID" value="KAI8020958.1"/>
    <property type="molecule type" value="Genomic_DNA"/>
</dbReference>
<name>A0ACC0I5Z0_9ERIC</name>
<reference evidence="1 2" key="1">
    <citation type="journal article" date="2022" name="Plant J.">
        <title>Chromosome-level genome of Camellia lanceoleosa provides a valuable resource for understanding genome evolution and self-incompatibility.</title>
        <authorList>
            <person name="Gong W."/>
            <person name="Xiao S."/>
            <person name="Wang L."/>
            <person name="Liao Z."/>
            <person name="Chang Y."/>
            <person name="Mo W."/>
            <person name="Hu G."/>
            <person name="Li W."/>
            <person name="Zhao G."/>
            <person name="Zhu H."/>
            <person name="Hu X."/>
            <person name="Ji K."/>
            <person name="Xiang X."/>
            <person name="Song Q."/>
            <person name="Yuan D."/>
            <person name="Jin S."/>
            <person name="Zhang L."/>
        </authorList>
    </citation>
    <scope>NUCLEOTIDE SEQUENCE [LARGE SCALE GENOMIC DNA]</scope>
    <source>
        <strain evidence="1">SQ_2022a</strain>
    </source>
</reference>
<proteinExistence type="predicted"/>
<sequence>MMSSLNMWNPSLVSLPSAGEEDEIILNVECHYTQAKVDSCIFNLGDCAHIKMVKKTIMCMSLRSLWQELQLVPWNQL</sequence>
<gene>
    <name evidence="1" type="ORF">LOK49_LG03G03537</name>
</gene>
<evidence type="ECO:0000313" key="1">
    <source>
        <dbReference type="EMBL" id="KAI8020958.1"/>
    </source>
</evidence>
<accession>A0ACC0I5Z0</accession>
<keyword evidence="2" id="KW-1185">Reference proteome</keyword>
<organism evidence="1 2">
    <name type="scientific">Camellia lanceoleosa</name>
    <dbReference type="NCBI Taxonomy" id="1840588"/>
    <lineage>
        <taxon>Eukaryota</taxon>
        <taxon>Viridiplantae</taxon>
        <taxon>Streptophyta</taxon>
        <taxon>Embryophyta</taxon>
        <taxon>Tracheophyta</taxon>
        <taxon>Spermatophyta</taxon>
        <taxon>Magnoliopsida</taxon>
        <taxon>eudicotyledons</taxon>
        <taxon>Gunneridae</taxon>
        <taxon>Pentapetalae</taxon>
        <taxon>asterids</taxon>
        <taxon>Ericales</taxon>
        <taxon>Theaceae</taxon>
        <taxon>Camellia</taxon>
    </lineage>
</organism>
<evidence type="ECO:0000313" key="2">
    <source>
        <dbReference type="Proteomes" id="UP001060215"/>
    </source>
</evidence>
<comment type="caution">
    <text evidence="1">The sequence shown here is derived from an EMBL/GenBank/DDBJ whole genome shotgun (WGS) entry which is preliminary data.</text>
</comment>